<feature type="domain" description="Helicase C-terminal" evidence="2">
    <location>
        <begin position="827"/>
        <end position="1025"/>
    </location>
</feature>
<keyword evidence="3" id="KW-0067">ATP-binding</keyword>
<reference evidence="3 4" key="1">
    <citation type="submission" date="2018-07" db="EMBL/GenBank/DDBJ databases">
        <title>Sequencing the genomes of 1000 actinobacteria strains.</title>
        <authorList>
            <person name="Klenk H.-P."/>
        </authorList>
    </citation>
    <scope>NUCLEOTIDE SEQUENCE [LARGE SCALE GENOMIC DNA]</scope>
    <source>
        <strain evidence="3 4">DSM 14442</strain>
    </source>
</reference>
<comment type="caution">
    <text evidence="3">The sequence shown here is derived from an EMBL/GenBank/DDBJ whole genome shotgun (WGS) entry which is preliminary data.</text>
</comment>
<dbReference type="Pfam" id="PF00271">
    <property type="entry name" value="Helicase_C"/>
    <property type="match status" value="1"/>
</dbReference>
<dbReference type="PROSITE" id="PS51194">
    <property type="entry name" value="HELICASE_CTER"/>
    <property type="match status" value="1"/>
</dbReference>
<dbReference type="InterPro" id="IPR027417">
    <property type="entry name" value="P-loop_NTPase"/>
</dbReference>
<dbReference type="SMART" id="SM00490">
    <property type="entry name" value="HELICc"/>
    <property type="match status" value="1"/>
</dbReference>
<dbReference type="SUPFAM" id="SSF52540">
    <property type="entry name" value="P-loop containing nucleoside triphosphate hydrolases"/>
    <property type="match status" value="2"/>
</dbReference>
<organism evidence="3 4">
    <name type="scientific">Citricoccus muralis</name>
    <dbReference type="NCBI Taxonomy" id="169134"/>
    <lineage>
        <taxon>Bacteria</taxon>
        <taxon>Bacillati</taxon>
        <taxon>Actinomycetota</taxon>
        <taxon>Actinomycetes</taxon>
        <taxon>Micrococcales</taxon>
        <taxon>Micrococcaceae</taxon>
        <taxon>Citricoccus</taxon>
    </lineage>
</organism>
<dbReference type="InterPro" id="IPR001650">
    <property type="entry name" value="Helicase_C-like"/>
</dbReference>
<evidence type="ECO:0000256" key="1">
    <source>
        <dbReference type="ARBA" id="ARBA00022801"/>
    </source>
</evidence>
<name>A0A3D9LFQ4_9MICC</name>
<accession>A0A3D9LFQ4</accession>
<evidence type="ECO:0000259" key="2">
    <source>
        <dbReference type="PROSITE" id="PS51194"/>
    </source>
</evidence>
<keyword evidence="3" id="KW-0347">Helicase</keyword>
<dbReference type="EMBL" id="QREH01000001">
    <property type="protein sequence ID" value="REE04247.1"/>
    <property type="molecule type" value="Genomic_DNA"/>
</dbReference>
<protein>
    <submittedName>
        <fullName evidence="3">Helicase-like protein</fullName>
    </submittedName>
</protein>
<proteinExistence type="predicted"/>
<dbReference type="Proteomes" id="UP000256727">
    <property type="component" value="Unassembled WGS sequence"/>
</dbReference>
<gene>
    <name evidence="3" type="ORF">C8E99_2075</name>
</gene>
<sequence length="1282" mass="142342">MTEQRPDLERILSGLKPFQRATVDHVFRRLWLDEDRVDRFLVADEVGLGKTLVAKGIAARAIDHLWDEGRPITIVYICSNGQIARQNLARLRELTGGELQDNADRLTMLPATMGAGRQQRLQLIAFTPGTSLNLGQSTGKASERALLRWMLLQVLGAKEVGLSSWFTYLAATSGREGFRRAVNDPANRPDLAPELVEDFRRYLTTAPGPLGTGACLLDELLEDQEAWANQRHRPWKTRQRRNRLIGALRIAMATVSVDRLNPDLVIMDEFQRFKDLFPNLGETGTAGLTDAQRLAQRVITTERAKVLVLSATPYKMYTLPDEPDGEDHYRDFTDTIAFLTGAEKARDVTHHLGLLREGILQDTAEGQAAAEAARSQAEAALRKVMSRTERLSATPDRDGMLTERSLGPMTLEEADLEGWLAVDAIGRQVGGQDPFEYWRSAPYAPNLMDKHGYQLQEQFLTQAENNDAGLVPVLREHRSALLDWETIREYGPIDRVNAKMRVLVDDLMEHEAWRLAWMTPSLPYLEPGGAYASEQAQRFTKRLIFSSWAVVPKTVAALVSYEAERRLRAESGAAVDSSHRYGDRRTAVPLTFNWDHEKNLPRNLPNLTVLYPSVTLARLGDPLLLAAEHRWELPLERDQVLAAVEQRIGELLAGLDIHPQPGKEGVRRRWYGVVPYLLDAAYAADGSENGRLRQWLKDERGEGSLLVDHMRWASRPGGPDVVEMGEPPEDLARVLAQMALGGPGVCALRALARAEGGTRFVADPELRKAAVIASKGMRSLFNKPEIVSAVRGAVGGTADASDGEGADIDSYWNQVLRYCVDGNLQSVLDEFVHTLVESEGLSGTGVPRGGRAEALADRLAATASIRSAQNAVQDVREAGGQITVAERHLNSHVAARFGRVQSSEAAVEREATVREGYTSPFWPFVMASTSVGQEGLDFHTYSHAVVHWNLPSNPVDLEQREGRVHRYKGHAVRKNVAAVYGDRAVTADGDDPWAALFSAAEADRAEGDSLINPYWVFPVEGGAMIERYVPAMPLSREAKQYTQLRKTLGAYRFVMGQPRQEDLIQYLGEGAEKLRIDLSPPPASIPVRRTVVAETGAASPEVGAEATGAGREDRGAEDIRFDASGRVIPSGGNPALRDAFLLQLEKHNDAAGQEAVLDIIHAWDAMGGRIKYGTSKSTSCFLIWDKIDGSTIWPISITPNYLEVVFQYLAERAPFDDEDKRHELRHSFNRLEGVDIAEDRISRRPSIRQHIVAREGSAERVIEALTWFRDTVLKWERQQAQR</sequence>
<keyword evidence="3" id="KW-0547">Nucleotide-binding</keyword>
<dbReference type="PANTHER" id="PTHR45766">
    <property type="entry name" value="DNA ANNEALING HELICASE AND ENDONUCLEASE ZRANB3 FAMILY MEMBER"/>
    <property type="match status" value="1"/>
</dbReference>
<keyword evidence="4" id="KW-1185">Reference proteome</keyword>
<dbReference type="GO" id="GO:0004386">
    <property type="term" value="F:helicase activity"/>
    <property type="evidence" value="ECO:0007669"/>
    <property type="project" value="UniProtKB-KW"/>
</dbReference>
<evidence type="ECO:0000313" key="4">
    <source>
        <dbReference type="Proteomes" id="UP000256727"/>
    </source>
</evidence>
<keyword evidence="1" id="KW-0378">Hydrolase</keyword>
<dbReference type="RefSeq" id="WP_245952252.1">
    <property type="nucleotide sequence ID" value="NZ_QREH01000001.1"/>
</dbReference>
<dbReference type="Gene3D" id="3.40.50.300">
    <property type="entry name" value="P-loop containing nucleotide triphosphate hydrolases"/>
    <property type="match status" value="2"/>
</dbReference>
<evidence type="ECO:0000313" key="3">
    <source>
        <dbReference type="EMBL" id="REE04247.1"/>
    </source>
</evidence>
<dbReference type="PANTHER" id="PTHR45766:SF6">
    <property type="entry name" value="SWI_SNF-RELATED MATRIX-ASSOCIATED ACTIN-DEPENDENT REGULATOR OF CHROMATIN SUBFAMILY A-LIKE PROTEIN 1"/>
    <property type="match status" value="1"/>
</dbReference>
<dbReference type="GO" id="GO:0016787">
    <property type="term" value="F:hydrolase activity"/>
    <property type="evidence" value="ECO:0007669"/>
    <property type="project" value="UniProtKB-KW"/>
</dbReference>